<evidence type="ECO:0000256" key="2">
    <source>
        <dbReference type="PROSITE-ProRule" id="PRU00335"/>
    </source>
</evidence>
<dbReference type="Proteomes" id="UP000198583">
    <property type="component" value="Unassembled WGS sequence"/>
</dbReference>
<dbReference type="InterPro" id="IPR050109">
    <property type="entry name" value="HTH-type_TetR-like_transc_reg"/>
</dbReference>
<dbReference type="EMBL" id="FOYL01000014">
    <property type="protein sequence ID" value="SFR28623.1"/>
    <property type="molecule type" value="Genomic_DNA"/>
</dbReference>
<organism evidence="5 6">
    <name type="scientific">Lentzea waywayandensis</name>
    <dbReference type="NCBI Taxonomy" id="84724"/>
    <lineage>
        <taxon>Bacteria</taxon>
        <taxon>Bacillati</taxon>
        <taxon>Actinomycetota</taxon>
        <taxon>Actinomycetes</taxon>
        <taxon>Pseudonocardiales</taxon>
        <taxon>Pseudonocardiaceae</taxon>
        <taxon>Lentzea</taxon>
    </lineage>
</organism>
<dbReference type="Pfam" id="PF00440">
    <property type="entry name" value="TetR_N"/>
    <property type="match status" value="1"/>
</dbReference>
<gene>
    <name evidence="5" type="ORF">SAMN04488564_114187</name>
</gene>
<dbReference type="Gene3D" id="1.10.357.10">
    <property type="entry name" value="Tetracycline Repressor, domain 2"/>
    <property type="match status" value="1"/>
</dbReference>
<name>A0A1I6FFB3_9PSEU</name>
<feature type="region of interest" description="Disordered" evidence="3">
    <location>
        <begin position="1"/>
        <end position="28"/>
    </location>
</feature>
<proteinExistence type="predicted"/>
<evidence type="ECO:0000313" key="6">
    <source>
        <dbReference type="Proteomes" id="UP000198583"/>
    </source>
</evidence>
<keyword evidence="1 2" id="KW-0238">DNA-binding</keyword>
<feature type="domain" description="HTH tetR-type" evidence="4">
    <location>
        <begin position="28"/>
        <end position="88"/>
    </location>
</feature>
<dbReference type="PRINTS" id="PR00455">
    <property type="entry name" value="HTHTETR"/>
</dbReference>
<dbReference type="GO" id="GO:0000976">
    <property type="term" value="F:transcription cis-regulatory region binding"/>
    <property type="evidence" value="ECO:0007669"/>
    <property type="project" value="TreeGrafter"/>
</dbReference>
<dbReference type="InterPro" id="IPR001647">
    <property type="entry name" value="HTH_TetR"/>
</dbReference>
<evidence type="ECO:0000313" key="5">
    <source>
        <dbReference type="EMBL" id="SFR28623.1"/>
    </source>
</evidence>
<dbReference type="PANTHER" id="PTHR30055:SF184">
    <property type="entry name" value="HTH-TYPE TRANSCRIPTIONAL REGULATOR ETHR"/>
    <property type="match status" value="1"/>
</dbReference>
<evidence type="ECO:0000259" key="4">
    <source>
        <dbReference type="PROSITE" id="PS50977"/>
    </source>
</evidence>
<evidence type="ECO:0000256" key="1">
    <source>
        <dbReference type="ARBA" id="ARBA00023125"/>
    </source>
</evidence>
<feature type="DNA-binding region" description="H-T-H motif" evidence="2">
    <location>
        <begin position="51"/>
        <end position="70"/>
    </location>
</feature>
<keyword evidence="6" id="KW-1185">Reference proteome</keyword>
<dbReference type="GO" id="GO:0003700">
    <property type="term" value="F:DNA-binding transcription factor activity"/>
    <property type="evidence" value="ECO:0007669"/>
    <property type="project" value="TreeGrafter"/>
</dbReference>
<dbReference type="InterPro" id="IPR009057">
    <property type="entry name" value="Homeodomain-like_sf"/>
</dbReference>
<dbReference type="SUPFAM" id="SSF46689">
    <property type="entry name" value="Homeodomain-like"/>
    <property type="match status" value="1"/>
</dbReference>
<dbReference type="InterPro" id="IPR049397">
    <property type="entry name" value="EthR_C"/>
</dbReference>
<evidence type="ECO:0000256" key="3">
    <source>
        <dbReference type="SAM" id="MobiDB-lite"/>
    </source>
</evidence>
<accession>A0A1I6FFB3</accession>
<feature type="compositionally biased region" description="Low complexity" evidence="3">
    <location>
        <begin position="1"/>
        <end position="19"/>
    </location>
</feature>
<dbReference type="PANTHER" id="PTHR30055">
    <property type="entry name" value="HTH-TYPE TRANSCRIPTIONAL REGULATOR RUTR"/>
    <property type="match status" value="1"/>
</dbReference>
<dbReference type="InterPro" id="IPR036271">
    <property type="entry name" value="Tet_transcr_reg_TetR-rel_C_sf"/>
</dbReference>
<dbReference type="Pfam" id="PF21313">
    <property type="entry name" value="EthR_C"/>
    <property type="match status" value="1"/>
</dbReference>
<protein>
    <submittedName>
        <fullName evidence="5">DNA-binding transcriptional regulator, AcrR family</fullName>
    </submittedName>
</protein>
<dbReference type="AlphaFoldDB" id="A0A1I6FFB3"/>
<dbReference type="STRING" id="84724.SAMN04488564_114187"/>
<sequence>MMSAMSPRPAGAPPATGAGSRRKRSKGDLTSQAILDTAEHLLQTRSLDDIAVDELTSGAGISRSTFYFHYESREAVLYALSERAAEGLYDSAALWLRRGSEPPEDSIRRAIAGTVALWRAHGPVLRAAVRARDTSELVRGFWSGVARRFVDSTAQQIEIEREAGIAVPGPPTAHALATVLVTMNESMCYSLSLSRRSAARDREAVETLTAVWLRSVYGVSR</sequence>
<dbReference type="SUPFAM" id="SSF48498">
    <property type="entry name" value="Tetracyclin repressor-like, C-terminal domain"/>
    <property type="match status" value="1"/>
</dbReference>
<reference evidence="6" key="1">
    <citation type="submission" date="2016-10" db="EMBL/GenBank/DDBJ databases">
        <authorList>
            <person name="Varghese N."/>
            <person name="Submissions S."/>
        </authorList>
    </citation>
    <scope>NUCLEOTIDE SEQUENCE [LARGE SCALE GENOMIC DNA]</scope>
    <source>
        <strain evidence="6">DSM 44232</strain>
    </source>
</reference>
<dbReference type="PROSITE" id="PS50977">
    <property type="entry name" value="HTH_TETR_2"/>
    <property type="match status" value="1"/>
</dbReference>
<dbReference type="Gene3D" id="1.10.10.60">
    <property type="entry name" value="Homeodomain-like"/>
    <property type="match status" value="1"/>
</dbReference>